<reference evidence="2" key="1">
    <citation type="submission" date="2024-04" db="UniProtKB">
        <authorList>
            <consortium name="EnsemblMetazoa"/>
        </authorList>
    </citation>
    <scope>IDENTIFICATION</scope>
    <source>
        <strain evidence="2">EBRO</strain>
    </source>
</reference>
<evidence type="ECO:0000313" key="2">
    <source>
        <dbReference type="EnsemblMetazoa" id="ENSAATROPP008656"/>
    </source>
</evidence>
<dbReference type="Proteomes" id="UP000075880">
    <property type="component" value="Unassembled WGS sequence"/>
</dbReference>
<evidence type="ECO:0000313" key="3">
    <source>
        <dbReference type="Proteomes" id="UP000075880"/>
    </source>
</evidence>
<accession>A0AAG5DBN5</accession>
<organism evidence="2 3">
    <name type="scientific">Anopheles atroparvus</name>
    <name type="common">European mosquito</name>
    <dbReference type="NCBI Taxonomy" id="41427"/>
    <lineage>
        <taxon>Eukaryota</taxon>
        <taxon>Metazoa</taxon>
        <taxon>Ecdysozoa</taxon>
        <taxon>Arthropoda</taxon>
        <taxon>Hexapoda</taxon>
        <taxon>Insecta</taxon>
        <taxon>Pterygota</taxon>
        <taxon>Neoptera</taxon>
        <taxon>Endopterygota</taxon>
        <taxon>Diptera</taxon>
        <taxon>Nematocera</taxon>
        <taxon>Culicoidea</taxon>
        <taxon>Culicidae</taxon>
        <taxon>Anophelinae</taxon>
        <taxon>Anopheles</taxon>
    </lineage>
</organism>
<keyword evidence="3" id="KW-1185">Reference proteome</keyword>
<proteinExistence type="predicted"/>
<evidence type="ECO:0000256" key="1">
    <source>
        <dbReference type="SAM" id="MobiDB-lite"/>
    </source>
</evidence>
<name>A0AAG5DBN5_ANOAO</name>
<feature type="region of interest" description="Disordered" evidence="1">
    <location>
        <begin position="1"/>
        <end position="44"/>
    </location>
</feature>
<sequence>MNNQRQLTKKVQSMAQQPIKSASCAEKHVNPSGSPGDGDNNDETNLTLLHLRKLFDEFINLKPTLSDADRDRRLYQMLPLYCNVFNHLQRYDDGSGVHTALQVSWESQSAFCYHISRLLAREIK</sequence>
<protein>
    <submittedName>
        <fullName evidence="2">Uncharacterized protein</fullName>
    </submittedName>
</protein>
<dbReference type="AlphaFoldDB" id="A0AAG5DBN5"/>
<feature type="compositionally biased region" description="Polar residues" evidence="1">
    <location>
        <begin position="1"/>
        <end position="20"/>
    </location>
</feature>
<dbReference type="EnsemblMetazoa" id="ENSAATROPT009562">
    <property type="protein sequence ID" value="ENSAATROPP008656"/>
    <property type="gene ID" value="ENSAATROPG007784"/>
</dbReference>